<sequence>MSHLETLSDQIVSYGVRHVFGIPGSGPSLTLIDHLCKKGVNFHLVHFEGCAAIMAGTVGRLSGKCGVSVGIKGPGLANMIPGIAACSLESLPAVNITEAYLPDAPLSSAHKRIDHSNLVSSVVKESSYWSESGSSFQQLAENAEAECPGPVHMNITGSDPGRKMERVFQKDSIIETNDDISQLLEKSLYPVLIVGSLAIREGLSAFLNLLKVPVFTTASAKGVVNETLPHAAGVFTGAGLELSPEVTVLPKADLVIAIGLRHNEVLSVKKFGCKSILLDPLGNSSSGGFAFPVITWMYSRKLWNELWDQLEEKDWGRDEIAKSKKNLNSYLLAGDLLPANIFQAVDMHFAGKARIVVDTGLFCTVAEHIWSAISPSMYISSGQGRYMGISLPQGVAAALFDSTVPTVIFCGDGSVGMFIAELKIAIANALPLIIVLLSDGKFGTLRGRALKDGLTEKPLTVFSPSWVSTMEGLGIHSVYAESVEKCHQVLGEWDGNPLFIEVLFDSDEYARMTEKVR</sequence>
<keyword evidence="2 3" id="KW-0786">Thiamine pyrophosphate</keyword>
<dbReference type="PANTHER" id="PTHR18968">
    <property type="entry name" value="THIAMINE PYROPHOSPHATE ENZYMES"/>
    <property type="match status" value="1"/>
</dbReference>
<evidence type="ECO:0000259" key="5">
    <source>
        <dbReference type="Pfam" id="PF02775"/>
    </source>
</evidence>
<dbReference type="GO" id="GO:0003984">
    <property type="term" value="F:acetolactate synthase activity"/>
    <property type="evidence" value="ECO:0007669"/>
    <property type="project" value="TreeGrafter"/>
</dbReference>
<accession>M1NH91</accession>
<dbReference type="GO" id="GO:0005948">
    <property type="term" value="C:acetolactate synthase complex"/>
    <property type="evidence" value="ECO:0007669"/>
    <property type="project" value="TreeGrafter"/>
</dbReference>
<evidence type="ECO:0000256" key="3">
    <source>
        <dbReference type="RuleBase" id="RU362132"/>
    </source>
</evidence>
<dbReference type="EMBL" id="CP003985">
    <property type="protein sequence ID" value="AGF78969.1"/>
    <property type="molecule type" value="Genomic_DNA"/>
</dbReference>
<evidence type="ECO:0000313" key="7">
    <source>
        <dbReference type="EMBL" id="AGF78969.1"/>
    </source>
</evidence>
<dbReference type="GO" id="GO:0009099">
    <property type="term" value="P:L-valine biosynthetic process"/>
    <property type="evidence" value="ECO:0007669"/>
    <property type="project" value="TreeGrafter"/>
</dbReference>
<dbReference type="Pfam" id="PF02775">
    <property type="entry name" value="TPP_enzyme_C"/>
    <property type="match status" value="1"/>
</dbReference>
<dbReference type="GO" id="GO:0030976">
    <property type="term" value="F:thiamine pyrophosphate binding"/>
    <property type="evidence" value="ECO:0007669"/>
    <property type="project" value="InterPro"/>
</dbReference>
<dbReference type="AlphaFoldDB" id="M1NH91"/>
<keyword evidence="8" id="KW-1185">Reference proteome</keyword>
<dbReference type="STRING" id="1167006.UWK_02430"/>
<evidence type="ECO:0000256" key="2">
    <source>
        <dbReference type="ARBA" id="ARBA00023052"/>
    </source>
</evidence>
<dbReference type="PANTHER" id="PTHR18968:SF13">
    <property type="entry name" value="ACETOLACTATE SYNTHASE CATALYTIC SUBUNIT, MITOCHONDRIAL"/>
    <property type="match status" value="1"/>
</dbReference>
<feature type="domain" description="Thiamine pyrophosphate enzyme central" evidence="4">
    <location>
        <begin position="180"/>
        <end position="268"/>
    </location>
</feature>
<dbReference type="InterPro" id="IPR011766">
    <property type="entry name" value="TPP_enzyme_TPP-bd"/>
</dbReference>
<proteinExistence type="inferred from homology"/>
<organism evidence="7 8">
    <name type="scientific">Desulfocapsa sulfexigens (strain DSM 10523 / SB164P1)</name>
    <dbReference type="NCBI Taxonomy" id="1167006"/>
    <lineage>
        <taxon>Bacteria</taxon>
        <taxon>Pseudomonadati</taxon>
        <taxon>Thermodesulfobacteriota</taxon>
        <taxon>Desulfobulbia</taxon>
        <taxon>Desulfobulbales</taxon>
        <taxon>Desulfocapsaceae</taxon>
        <taxon>Desulfocapsa</taxon>
    </lineage>
</organism>
<dbReference type="InterPro" id="IPR012000">
    <property type="entry name" value="Thiamin_PyroP_enz_cen_dom"/>
</dbReference>
<feature type="domain" description="Thiamine pyrophosphate enzyme TPP-binding" evidence="5">
    <location>
        <begin position="358"/>
        <end position="501"/>
    </location>
</feature>
<dbReference type="Pfam" id="PF00205">
    <property type="entry name" value="TPP_enzyme_M"/>
    <property type="match status" value="1"/>
</dbReference>
<dbReference type="Gene3D" id="3.40.50.970">
    <property type="match status" value="2"/>
</dbReference>
<evidence type="ECO:0000256" key="1">
    <source>
        <dbReference type="ARBA" id="ARBA00007812"/>
    </source>
</evidence>
<evidence type="ECO:0000313" key="8">
    <source>
        <dbReference type="Proteomes" id="UP000011721"/>
    </source>
</evidence>
<dbReference type="GO" id="GO:0009097">
    <property type="term" value="P:isoleucine biosynthetic process"/>
    <property type="evidence" value="ECO:0007669"/>
    <property type="project" value="TreeGrafter"/>
</dbReference>
<dbReference type="CDD" id="cd00568">
    <property type="entry name" value="TPP_enzymes"/>
    <property type="match status" value="1"/>
</dbReference>
<keyword evidence="7" id="KW-0436">Ligase</keyword>
<evidence type="ECO:0000259" key="4">
    <source>
        <dbReference type="Pfam" id="PF00205"/>
    </source>
</evidence>
<reference evidence="8" key="1">
    <citation type="journal article" date="2013" name="Stand. Genomic Sci.">
        <title>Complete genome sequence of Desulfocapsa sulfexigens, a marine deltaproteobacterium specialized in disproportionating inorganic sulfur compounds.</title>
        <authorList>
            <person name="Finster K.W."/>
            <person name="Kjeldsen K.U."/>
            <person name="Kube M."/>
            <person name="Reinhardt R."/>
            <person name="Mussmann M."/>
            <person name="Amann R."/>
            <person name="Schreiber L."/>
        </authorList>
    </citation>
    <scope>NUCLEOTIDE SEQUENCE [LARGE SCALE GENOMIC DNA]</scope>
    <source>
        <strain evidence="8">DSM 10523 / SB164P1</strain>
    </source>
</reference>
<feature type="domain" description="Thiamine pyrophosphate enzyme N-terminal TPP-binding" evidence="6">
    <location>
        <begin position="5"/>
        <end position="97"/>
    </location>
</feature>
<gene>
    <name evidence="7" type="ordered locus">UWK_02430</name>
</gene>
<evidence type="ECO:0000259" key="6">
    <source>
        <dbReference type="Pfam" id="PF02776"/>
    </source>
</evidence>
<dbReference type="InterPro" id="IPR045229">
    <property type="entry name" value="TPP_enz"/>
</dbReference>
<protein>
    <submittedName>
        <fullName evidence="7">Thiamine pyrophosphate-dependent enzyme, possible carboligase or decarboxylase</fullName>
    </submittedName>
</protein>
<dbReference type="HOGENOM" id="CLU_013748_3_0_7"/>
<dbReference type="eggNOG" id="COG0028">
    <property type="taxonomic scope" value="Bacteria"/>
</dbReference>
<dbReference type="RefSeq" id="WP_015404655.1">
    <property type="nucleotide sequence ID" value="NC_020304.1"/>
</dbReference>
<dbReference type="Gene3D" id="3.40.50.1220">
    <property type="entry name" value="TPP-binding domain"/>
    <property type="match status" value="1"/>
</dbReference>
<dbReference type="Proteomes" id="UP000011721">
    <property type="component" value="Chromosome"/>
</dbReference>
<dbReference type="InterPro" id="IPR029035">
    <property type="entry name" value="DHS-like_NAD/FAD-binding_dom"/>
</dbReference>
<dbReference type="GO" id="GO:0050660">
    <property type="term" value="F:flavin adenine dinucleotide binding"/>
    <property type="evidence" value="ECO:0007669"/>
    <property type="project" value="TreeGrafter"/>
</dbReference>
<dbReference type="KEGG" id="dsf:UWK_02430"/>
<comment type="similarity">
    <text evidence="1 3">Belongs to the TPP enzyme family.</text>
</comment>
<dbReference type="SUPFAM" id="SSF52518">
    <property type="entry name" value="Thiamin diphosphate-binding fold (THDP-binding)"/>
    <property type="match status" value="2"/>
</dbReference>
<dbReference type="GO" id="GO:0016874">
    <property type="term" value="F:ligase activity"/>
    <property type="evidence" value="ECO:0007669"/>
    <property type="project" value="UniProtKB-KW"/>
</dbReference>
<name>M1NH91_DESSD</name>
<dbReference type="InterPro" id="IPR012001">
    <property type="entry name" value="Thiamin_PyroP_enz_TPP-bd_dom"/>
</dbReference>
<dbReference type="CDD" id="cd07035">
    <property type="entry name" value="TPP_PYR_POX_like"/>
    <property type="match status" value="1"/>
</dbReference>
<dbReference type="Pfam" id="PF02776">
    <property type="entry name" value="TPP_enzyme_N"/>
    <property type="match status" value="1"/>
</dbReference>
<dbReference type="InterPro" id="IPR029061">
    <property type="entry name" value="THDP-binding"/>
</dbReference>
<dbReference type="OrthoDB" id="2254214at2"/>
<dbReference type="GO" id="GO:0000287">
    <property type="term" value="F:magnesium ion binding"/>
    <property type="evidence" value="ECO:0007669"/>
    <property type="project" value="InterPro"/>
</dbReference>
<dbReference type="SUPFAM" id="SSF52467">
    <property type="entry name" value="DHS-like NAD/FAD-binding domain"/>
    <property type="match status" value="1"/>
</dbReference>